<protein>
    <recommendedName>
        <fullName evidence="3">Nudix hydrolase domain-containing protein</fullName>
    </recommendedName>
</protein>
<gene>
    <name evidence="4" type="ORF">AVDCRST_MAG22-540</name>
</gene>
<dbReference type="CDD" id="cd04688">
    <property type="entry name" value="NUDIX_Hydrolase"/>
    <property type="match status" value="1"/>
</dbReference>
<dbReference type="InterPro" id="IPR015797">
    <property type="entry name" value="NUDIX_hydrolase-like_dom_sf"/>
</dbReference>
<organism evidence="4">
    <name type="scientific">uncultured Rubrobacteraceae bacterium</name>
    <dbReference type="NCBI Taxonomy" id="349277"/>
    <lineage>
        <taxon>Bacteria</taxon>
        <taxon>Bacillati</taxon>
        <taxon>Actinomycetota</taxon>
        <taxon>Rubrobacteria</taxon>
        <taxon>Rubrobacterales</taxon>
        <taxon>Rubrobacteraceae</taxon>
        <taxon>environmental samples</taxon>
    </lineage>
</organism>
<dbReference type="AlphaFoldDB" id="A0A6J4NKH1"/>
<evidence type="ECO:0000313" key="4">
    <source>
        <dbReference type="EMBL" id="CAA9390454.1"/>
    </source>
</evidence>
<dbReference type="PANTHER" id="PTHR43046">
    <property type="entry name" value="GDP-MANNOSE MANNOSYL HYDROLASE"/>
    <property type="match status" value="1"/>
</dbReference>
<feature type="domain" description="Nudix hydrolase" evidence="3">
    <location>
        <begin position="1"/>
        <end position="145"/>
    </location>
</feature>
<dbReference type="PANTHER" id="PTHR43046:SF14">
    <property type="entry name" value="MUTT_NUDIX FAMILY PROTEIN"/>
    <property type="match status" value="1"/>
</dbReference>
<dbReference type="PROSITE" id="PS00893">
    <property type="entry name" value="NUDIX_BOX"/>
    <property type="match status" value="1"/>
</dbReference>
<dbReference type="InterPro" id="IPR020084">
    <property type="entry name" value="NUDIX_hydrolase_CS"/>
</dbReference>
<dbReference type="EMBL" id="CADCUV010000027">
    <property type="protein sequence ID" value="CAA9390454.1"/>
    <property type="molecule type" value="Genomic_DNA"/>
</dbReference>
<dbReference type="SUPFAM" id="SSF55811">
    <property type="entry name" value="Nudix"/>
    <property type="match status" value="1"/>
</dbReference>
<dbReference type="GO" id="GO:0016787">
    <property type="term" value="F:hydrolase activity"/>
    <property type="evidence" value="ECO:0007669"/>
    <property type="project" value="UniProtKB-KW"/>
</dbReference>
<dbReference type="Pfam" id="PF00293">
    <property type="entry name" value="NUDIX"/>
    <property type="match status" value="1"/>
</dbReference>
<evidence type="ECO:0000256" key="2">
    <source>
        <dbReference type="ARBA" id="ARBA00022801"/>
    </source>
</evidence>
<evidence type="ECO:0000259" key="3">
    <source>
        <dbReference type="PROSITE" id="PS51462"/>
    </source>
</evidence>
<dbReference type="Gene3D" id="3.90.79.10">
    <property type="entry name" value="Nucleoside Triphosphate Pyrophosphohydrolase"/>
    <property type="match status" value="1"/>
</dbReference>
<dbReference type="InterPro" id="IPR000086">
    <property type="entry name" value="NUDIX_hydrolase_dom"/>
</dbReference>
<accession>A0A6J4NKH1</accession>
<evidence type="ECO:0000256" key="1">
    <source>
        <dbReference type="ARBA" id="ARBA00001946"/>
    </source>
</evidence>
<reference evidence="4" key="1">
    <citation type="submission" date="2020-02" db="EMBL/GenBank/DDBJ databases">
        <authorList>
            <person name="Meier V. D."/>
        </authorList>
    </citation>
    <scope>NUCLEOTIDE SEQUENCE</scope>
    <source>
        <strain evidence="4">AVDCRST_MAG22</strain>
    </source>
</reference>
<proteinExistence type="predicted"/>
<comment type="cofactor">
    <cofactor evidence="1">
        <name>Mg(2+)</name>
        <dbReference type="ChEBI" id="CHEBI:18420"/>
    </cofactor>
</comment>
<keyword evidence="2" id="KW-0378">Hydrolase</keyword>
<dbReference type="PROSITE" id="PS51462">
    <property type="entry name" value="NUDIX"/>
    <property type="match status" value="1"/>
</dbReference>
<sequence>MLTFDRDRNRFNHRVAGACIHEGHVLLTHAEGENFWILPGGRVELLEDTRTALKREMSEELGCETNVGRLLWVVEGFFELSGRNYHEVAFIYELQPMEPSVLHHTWTCHIIDGGMSIEFRWFPLQDLAPVNLQPAFLRKALQNSPTNTTHLVRRELPRS</sequence>
<name>A0A6J4NKH1_9ACTN</name>